<keyword evidence="3" id="KW-1185">Reference proteome</keyword>
<name>A0A410P3L9_VELA1</name>
<dbReference type="EMBL" id="CP019384">
    <property type="protein sequence ID" value="QAT16720.1"/>
    <property type="molecule type" value="Genomic_DNA"/>
</dbReference>
<protein>
    <submittedName>
        <fullName evidence="2">Uncharacterized protein</fullName>
    </submittedName>
</protein>
<sequence>MYKVEAKRVRLPRGKAERLRRGEGCKKVRGRKALSGGFRGGNWNNDTSNARVSDRNNAANTNSNRNNNNGGRFAKTPYFLLMDLQLRRGKDEEN</sequence>
<feature type="region of interest" description="Disordered" evidence="1">
    <location>
        <begin position="31"/>
        <end position="74"/>
    </location>
</feature>
<evidence type="ECO:0000313" key="3">
    <source>
        <dbReference type="Proteomes" id="UP000287243"/>
    </source>
</evidence>
<organism evidence="2 3">
    <name type="scientific">Velamenicoccus archaeovorus</name>
    <dbReference type="NCBI Taxonomy" id="1930593"/>
    <lineage>
        <taxon>Bacteria</taxon>
        <taxon>Pseudomonadati</taxon>
        <taxon>Candidatus Omnitrophota</taxon>
        <taxon>Candidatus Velamenicoccus</taxon>
    </lineage>
</organism>
<reference evidence="2 3" key="1">
    <citation type="submission" date="2017-01" db="EMBL/GenBank/DDBJ databases">
        <title>First insights into the biology of 'candidatus Vampirococcus archaeovorus'.</title>
        <authorList>
            <person name="Kizina J."/>
            <person name="Jordan S."/>
            <person name="Stueber K."/>
            <person name="Reinhardt R."/>
            <person name="Harder J."/>
        </authorList>
    </citation>
    <scope>NUCLEOTIDE SEQUENCE [LARGE SCALE GENOMIC DNA]</scope>
    <source>
        <strain evidence="2 3">LiM</strain>
    </source>
</reference>
<evidence type="ECO:0000256" key="1">
    <source>
        <dbReference type="SAM" id="MobiDB-lite"/>
    </source>
</evidence>
<dbReference type="Proteomes" id="UP000287243">
    <property type="component" value="Chromosome"/>
</dbReference>
<proteinExistence type="predicted"/>
<feature type="compositionally biased region" description="Polar residues" evidence="1">
    <location>
        <begin position="42"/>
        <end position="51"/>
    </location>
</feature>
<dbReference type="AlphaFoldDB" id="A0A410P3L9"/>
<gene>
    <name evidence="2" type="ORF">BU251_02715</name>
</gene>
<accession>A0A410P3L9</accession>
<dbReference type="KEGG" id="vai:BU251_02715"/>
<evidence type="ECO:0000313" key="2">
    <source>
        <dbReference type="EMBL" id="QAT16720.1"/>
    </source>
</evidence>
<feature type="compositionally biased region" description="Low complexity" evidence="1">
    <location>
        <begin position="55"/>
        <end position="69"/>
    </location>
</feature>